<feature type="domain" description="Transposable element P transposase-like RNase H C-terminal" evidence="1">
    <location>
        <begin position="57"/>
        <end position="86"/>
    </location>
</feature>
<name>A0A8J2L6K6_9HEXA</name>
<dbReference type="InterPro" id="IPR048367">
    <property type="entry name" value="TNP-like_RNaseH_C"/>
</dbReference>
<evidence type="ECO:0000313" key="3">
    <source>
        <dbReference type="Proteomes" id="UP000708208"/>
    </source>
</evidence>
<protein>
    <recommendedName>
        <fullName evidence="1">Transposable element P transposase-like RNase H C-terminal domain-containing protein</fullName>
    </recommendedName>
</protein>
<dbReference type="OrthoDB" id="6624481at2759"/>
<comment type="caution">
    <text evidence="2">The sequence shown here is derived from an EMBL/GenBank/DDBJ whole genome shotgun (WGS) entry which is preliminary data.</text>
</comment>
<reference evidence="2" key="1">
    <citation type="submission" date="2021-06" db="EMBL/GenBank/DDBJ databases">
        <authorList>
            <person name="Hodson N. C."/>
            <person name="Mongue J. A."/>
            <person name="Jaron S. K."/>
        </authorList>
    </citation>
    <scope>NUCLEOTIDE SEQUENCE</scope>
</reference>
<accession>A0A8J2L6K6</accession>
<evidence type="ECO:0000259" key="1">
    <source>
        <dbReference type="Pfam" id="PF21789"/>
    </source>
</evidence>
<evidence type="ECO:0000313" key="2">
    <source>
        <dbReference type="EMBL" id="CAG7826113.1"/>
    </source>
</evidence>
<proteinExistence type="predicted"/>
<dbReference type="Pfam" id="PF21789">
    <property type="entry name" value="TNP-like_RNaseH_C"/>
    <property type="match status" value="1"/>
</dbReference>
<keyword evidence="3" id="KW-1185">Reference proteome</keyword>
<organism evidence="2 3">
    <name type="scientific">Allacma fusca</name>
    <dbReference type="NCBI Taxonomy" id="39272"/>
    <lineage>
        <taxon>Eukaryota</taxon>
        <taxon>Metazoa</taxon>
        <taxon>Ecdysozoa</taxon>
        <taxon>Arthropoda</taxon>
        <taxon>Hexapoda</taxon>
        <taxon>Collembola</taxon>
        <taxon>Symphypleona</taxon>
        <taxon>Sminthuridae</taxon>
        <taxon>Allacma</taxon>
    </lineage>
</organism>
<dbReference type="EMBL" id="CAJVCH010538677">
    <property type="protein sequence ID" value="CAG7826113.1"/>
    <property type="molecule type" value="Genomic_DNA"/>
</dbReference>
<feature type="non-terminal residue" evidence="2">
    <location>
        <position position="1"/>
    </location>
</feature>
<dbReference type="AlphaFoldDB" id="A0A8J2L6K6"/>
<dbReference type="Proteomes" id="UP000708208">
    <property type="component" value="Unassembled WGS sequence"/>
</dbReference>
<gene>
    <name evidence="2" type="ORF">AFUS01_LOCUS36181</name>
</gene>
<sequence length="86" mass="9771">MNNDKVETLRRFVAILDKPGNTFASAVTLESLRVTIRSSIEILEFLFNLGFSYVLTNKLNQDCLEKFFGIIRSMGGNDDHPTILNF</sequence>